<dbReference type="Gene3D" id="3.40.50.1820">
    <property type="entry name" value="alpha/beta hydrolase"/>
    <property type="match status" value="1"/>
</dbReference>
<dbReference type="SUPFAM" id="SSF53474">
    <property type="entry name" value="alpha/beta-Hydrolases"/>
    <property type="match status" value="1"/>
</dbReference>
<keyword evidence="8" id="KW-1185">Reference proteome</keyword>
<dbReference type="InterPro" id="IPR029058">
    <property type="entry name" value="AB_hydrolase_fold"/>
</dbReference>
<dbReference type="PANTHER" id="PTHR11802:SF450">
    <property type="entry name" value="SERINE CARBOXYPEPTIDASE-LIKE 7"/>
    <property type="match status" value="1"/>
</dbReference>
<evidence type="ECO:0000256" key="4">
    <source>
        <dbReference type="ARBA" id="ARBA00022729"/>
    </source>
</evidence>
<evidence type="ECO:0000313" key="7">
    <source>
        <dbReference type="EMBL" id="KAJ8765664.1"/>
    </source>
</evidence>
<dbReference type="InterPro" id="IPR001563">
    <property type="entry name" value="Peptidase_S10"/>
</dbReference>
<dbReference type="FunFam" id="3.40.50.12670:FF:000001">
    <property type="entry name" value="Carboxypeptidase"/>
    <property type="match status" value="1"/>
</dbReference>
<dbReference type="GO" id="GO:0016747">
    <property type="term" value="F:acyltransferase activity, transferring groups other than amino-acyl groups"/>
    <property type="evidence" value="ECO:0007669"/>
    <property type="project" value="TreeGrafter"/>
</dbReference>
<dbReference type="PROSITE" id="PS00560">
    <property type="entry name" value="CARBOXYPEPT_SER_HIS"/>
    <property type="match status" value="1"/>
</dbReference>
<dbReference type="PANTHER" id="PTHR11802">
    <property type="entry name" value="SERINE PROTEASE FAMILY S10 SERINE CARBOXYPEPTIDASE"/>
    <property type="match status" value="1"/>
</dbReference>
<comment type="similarity">
    <text evidence="1">Belongs to the peptidase S10 family.</text>
</comment>
<organism evidence="7 8">
    <name type="scientific">Erythroxylum novogranatense</name>
    <dbReference type="NCBI Taxonomy" id="1862640"/>
    <lineage>
        <taxon>Eukaryota</taxon>
        <taxon>Viridiplantae</taxon>
        <taxon>Streptophyta</taxon>
        <taxon>Embryophyta</taxon>
        <taxon>Tracheophyta</taxon>
        <taxon>Spermatophyta</taxon>
        <taxon>Magnoliopsida</taxon>
        <taxon>eudicotyledons</taxon>
        <taxon>Gunneridae</taxon>
        <taxon>Pentapetalae</taxon>
        <taxon>rosids</taxon>
        <taxon>fabids</taxon>
        <taxon>Malpighiales</taxon>
        <taxon>Erythroxylaceae</taxon>
        <taxon>Erythroxylum</taxon>
    </lineage>
</organism>
<comment type="caution">
    <text evidence="7">The sequence shown here is derived from an EMBL/GenBank/DDBJ whole genome shotgun (WGS) entry which is preliminary data.</text>
</comment>
<evidence type="ECO:0000256" key="2">
    <source>
        <dbReference type="ARBA" id="ARBA00022645"/>
    </source>
</evidence>
<proteinExistence type="inferred from homology"/>
<keyword evidence="5" id="KW-0378">Hydrolase</keyword>
<protein>
    <submittedName>
        <fullName evidence="7">Uncharacterized protein</fullName>
    </submittedName>
</protein>
<dbReference type="GO" id="GO:0004185">
    <property type="term" value="F:serine-type carboxypeptidase activity"/>
    <property type="evidence" value="ECO:0007669"/>
    <property type="project" value="InterPro"/>
</dbReference>
<dbReference type="EMBL" id="JAIWQS010000005">
    <property type="protein sequence ID" value="KAJ8765664.1"/>
    <property type="molecule type" value="Genomic_DNA"/>
</dbReference>
<accession>A0AAV8THK5</accession>
<evidence type="ECO:0000313" key="8">
    <source>
        <dbReference type="Proteomes" id="UP001159364"/>
    </source>
</evidence>
<dbReference type="Proteomes" id="UP001159364">
    <property type="component" value="Linkage Group LG05"/>
</dbReference>
<dbReference type="AlphaFoldDB" id="A0AAV8THK5"/>
<sequence length="450" mass="51169">MQEASSFCKSYLKFVFIILLLCFFKPVVSFFKVKSLPGFDGPLPFKLETGYVGVDENEDVQYFYYFVESERNPTEDPLVLWLTGGPGCSAFSGLAFEIGDSSAVSSIIFLDAPVGTGFSYSKTFRGSEIGARKYSNRVCDFIKKWLGSHPKFIKNPLYIAGDSYSGLVVPIITRKLSIGPKLGDQQHMNLKGYLLGNPITDVHFDFNSRVPFAHRMALISDELYQSAKRNCKGEYVNVDPKNRKCVKILQAISKCTDKIEHSHILEPKCTQTSRALNNMNGVRRYMLQKDTGFLLAPPDFPHLDCRNYNSLICNIWTNNVSVQKALHGWKGEPRAWIRCNKSLNYVHDVQSTLSYHSYLGARSYRALIYSGDHDMVVPYLGTLSWIKALNFSVVEPWRPWFVEQVVAGYIRKYSNHLTFATVKGGGHTAPLYRPRECFAMFERWISGEYL</sequence>
<keyword evidence="4" id="KW-0732">Signal</keyword>
<dbReference type="Gene3D" id="3.40.50.12670">
    <property type="match status" value="1"/>
</dbReference>
<keyword evidence="3" id="KW-0645">Protease</keyword>
<evidence type="ECO:0000256" key="5">
    <source>
        <dbReference type="ARBA" id="ARBA00022801"/>
    </source>
</evidence>
<dbReference type="InterPro" id="IPR033124">
    <property type="entry name" value="Ser_caboxypep_his_AS"/>
</dbReference>
<dbReference type="GO" id="GO:0019748">
    <property type="term" value="P:secondary metabolic process"/>
    <property type="evidence" value="ECO:0007669"/>
    <property type="project" value="TreeGrafter"/>
</dbReference>
<name>A0AAV8THK5_9ROSI</name>
<dbReference type="PRINTS" id="PR00724">
    <property type="entry name" value="CRBOXYPTASEC"/>
</dbReference>
<evidence type="ECO:0000256" key="6">
    <source>
        <dbReference type="ARBA" id="ARBA00023180"/>
    </source>
</evidence>
<gene>
    <name evidence="7" type="ORF">K2173_014786</name>
</gene>
<dbReference type="GO" id="GO:0006508">
    <property type="term" value="P:proteolysis"/>
    <property type="evidence" value="ECO:0007669"/>
    <property type="project" value="UniProtKB-KW"/>
</dbReference>
<keyword evidence="2" id="KW-0121">Carboxypeptidase</keyword>
<evidence type="ECO:0000256" key="3">
    <source>
        <dbReference type="ARBA" id="ARBA00022670"/>
    </source>
</evidence>
<dbReference type="Pfam" id="PF00450">
    <property type="entry name" value="Peptidase_S10"/>
    <property type="match status" value="1"/>
</dbReference>
<keyword evidence="6" id="KW-0325">Glycoprotein</keyword>
<evidence type="ECO:0000256" key="1">
    <source>
        <dbReference type="ARBA" id="ARBA00009431"/>
    </source>
</evidence>
<reference evidence="7 8" key="1">
    <citation type="submission" date="2021-09" db="EMBL/GenBank/DDBJ databases">
        <title>Genomic insights and catalytic innovation underlie evolution of tropane alkaloids biosynthesis.</title>
        <authorList>
            <person name="Wang Y.-J."/>
            <person name="Tian T."/>
            <person name="Huang J.-P."/>
            <person name="Huang S.-X."/>
        </authorList>
    </citation>
    <scope>NUCLEOTIDE SEQUENCE [LARGE SCALE GENOMIC DNA]</scope>
    <source>
        <strain evidence="7">KIB-2018</strain>
        <tissue evidence="7">Leaf</tissue>
    </source>
</reference>